<keyword evidence="6" id="KW-0969">Cilium</keyword>
<keyword evidence="3" id="KW-0963">Cytoplasm</keyword>
<keyword evidence="8" id="KW-0966">Cell projection</keyword>
<comment type="caution">
    <text evidence="12">The sequence shown here is derived from an EMBL/GenBank/DDBJ whole genome shotgun (WGS) entry which is preliminary data.</text>
</comment>
<dbReference type="Proteomes" id="UP000886998">
    <property type="component" value="Unassembled WGS sequence"/>
</dbReference>
<evidence type="ECO:0000256" key="5">
    <source>
        <dbReference type="ARBA" id="ARBA00023054"/>
    </source>
</evidence>
<dbReference type="InterPro" id="IPR008805">
    <property type="entry name" value="RIB43A"/>
</dbReference>
<comment type="similarity">
    <text evidence="2">Belongs to the RIB43A family.</text>
</comment>
<proteinExistence type="inferred from homology"/>
<evidence type="ECO:0000256" key="9">
    <source>
        <dbReference type="ARBA" id="ARBA00046435"/>
    </source>
</evidence>
<dbReference type="Pfam" id="PF05914">
    <property type="entry name" value="RIB43A"/>
    <property type="match status" value="1"/>
</dbReference>
<dbReference type="AlphaFoldDB" id="A0A8X6WZY3"/>
<comment type="subcellular location">
    <subcellularLocation>
        <location evidence="1">Cytoplasm</location>
        <location evidence="1">Cytoskeleton</location>
        <location evidence="1">Flagellum axoneme</location>
    </subcellularLocation>
</comment>
<evidence type="ECO:0000256" key="8">
    <source>
        <dbReference type="ARBA" id="ARBA00023273"/>
    </source>
</evidence>
<comment type="subunit">
    <text evidence="9">Microtubule inner protein component of sperm flagellar doublet microtubules.</text>
</comment>
<sequence>MLTTYQAMDMDRRKISEELRKKRIFNAKERQIGVSFVINILNLNILSAFHQLDIETLNHQVYENHLTKIRNAEHENILAEEARKSSALALSIEQQKKQEIRKQCRQIDAFRLSVQRPENSRDFDLFDPKRKKKEQPSRISDKDYCPISGIQRLDGEDLDQVVRLKKQKDQNRDILLQQILERQMQNLNLKEAERSWEASLLDRDNYALQFSHSDHNDCKNASKQLEDDNKNLAWLNQEFNKQQKIRDEIENKKDIDFQYYGDMLTENPSVAQSHHQSHRILPERWKGMTKAQLEGYYKGQIQQIWNNQTRREQEQQKEREWNKLILDQQHTLHYLDDAENRKYYQFCKQLELENQQLAQQQRQHQEYFNKVINTNVPSKKYFDQFNTSSR</sequence>
<protein>
    <submittedName>
        <fullName evidence="12">RIB43A-like with coiled-coils protein 2</fullName>
    </submittedName>
</protein>
<keyword evidence="13" id="KW-1185">Reference proteome</keyword>
<keyword evidence="4" id="KW-0282">Flagellum</keyword>
<feature type="region of interest" description="Disordered" evidence="11">
    <location>
        <begin position="121"/>
        <end position="143"/>
    </location>
</feature>
<gene>
    <name evidence="12" type="primary">RIBC2</name>
    <name evidence="12" type="ORF">TNIN_108711</name>
</gene>
<dbReference type="OrthoDB" id="429119at2759"/>
<reference evidence="12" key="1">
    <citation type="submission" date="2020-08" db="EMBL/GenBank/DDBJ databases">
        <title>Multicomponent nature underlies the extraordinary mechanical properties of spider dragline silk.</title>
        <authorList>
            <person name="Kono N."/>
            <person name="Nakamura H."/>
            <person name="Mori M."/>
            <person name="Yoshida Y."/>
            <person name="Ohtoshi R."/>
            <person name="Malay A.D."/>
            <person name="Moran D.A.P."/>
            <person name="Tomita M."/>
            <person name="Numata K."/>
            <person name="Arakawa K."/>
        </authorList>
    </citation>
    <scope>NUCLEOTIDE SEQUENCE</scope>
</reference>
<evidence type="ECO:0000313" key="13">
    <source>
        <dbReference type="Proteomes" id="UP000886998"/>
    </source>
</evidence>
<feature type="coiled-coil region" evidence="10">
    <location>
        <begin position="218"/>
        <end position="252"/>
    </location>
</feature>
<name>A0A8X6WZY3_9ARAC</name>
<organism evidence="12 13">
    <name type="scientific">Trichonephila inaurata madagascariensis</name>
    <dbReference type="NCBI Taxonomy" id="2747483"/>
    <lineage>
        <taxon>Eukaryota</taxon>
        <taxon>Metazoa</taxon>
        <taxon>Ecdysozoa</taxon>
        <taxon>Arthropoda</taxon>
        <taxon>Chelicerata</taxon>
        <taxon>Arachnida</taxon>
        <taxon>Araneae</taxon>
        <taxon>Araneomorphae</taxon>
        <taxon>Entelegynae</taxon>
        <taxon>Araneoidea</taxon>
        <taxon>Nephilidae</taxon>
        <taxon>Trichonephila</taxon>
        <taxon>Trichonephila inaurata</taxon>
    </lineage>
</organism>
<dbReference type="PANTHER" id="PTHR14517:SF6">
    <property type="entry name" value="RE41410P"/>
    <property type="match status" value="1"/>
</dbReference>
<keyword evidence="7" id="KW-0206">Cytoskeleton</keyword>
<evidence type="ECO:0000256" key="1">
    <source>
        <dbReference type="ARBA" id="ARBA00004611"/>
    </source>
</evidence>
<evidence type="ECO:0000256" key="6">
    <source>
        <dbReference type="ARBA" id="ARBA00023069"/>
    </source>
</evidence>
<evidence type="ECO:0000256" key="10">
    <source>
        <dbReference type="SAM" id="Coils"/>
    </source>
</evidence>
<evidence type="ECO:0000313" key="12">
    <source>
        <dbReference type="EMBL" id="GFY44394.1"/>
    </source>
</evidence>
<evidence type="ECO:0000256" key="2">
    <source>
        <dbReference type="ARBA" id="ARBA00006875"/>
    </source>
</evidence>
<evidence type="ECO:0000256" key="4">
    <source>
        <dbReference type="ARBA" id="ARBA00022846"/>
    </source>
</evidence>
<dbReference type="PANTHER" id="PTHR14517">
    <property type="entry name" value="RIB43A-RELATED"/>
    <property type="match status" value="1"/>
</dbReference>
<evidence type="ECO:0000256" key="7">
    <source>
        <dbReference type="ARBA" id="ARBA00023212"/>
    </source>
</evidence>
<evidence type="ECO:0000256" key="3">
    <source>
        <dbReference type="ARBA" id="ARBA00022490"/>
    </source>
</evidence>
<accession>A0A8X6WZY3</accession>
<keyword evidence="5 10" id="KW-0175">Coiled coil</keyword>
<dbReference type="EMBL" id="BMAV01004220">
    <property type="protein sequence ID" value="GFY44394.1"/>
    <property type="molecule type" value="Genomic_DNA"/>
</dbReference>
<evidence type="ECO:0000256" key="11">
    <source>
        <dbReference type="SAM" id="MobiDB-lite"/>
    </source>
</evidence>